<feature type="transmembrane region" description="Helical" evidence="1">
    <location>
        <begin position="150"/>
        <end position="169"/>
    </location>
</feature>
<feature type="transmembrane region" description="Helical" evidence="1">
    <location>
        <begin position="59"/>
        <end position="81"/>
    </location>
</feature>
<keyword evidence="1" id="KW-0812">Transmembrane</keyword>
<accession>A0A1T5BXM0</accession>
<feature type="transmembrane region" description="Helical" evidence="1">
    <location>
        <begin position="355"/>
        <end position="378"/>
    </location>
</feature>
<evidence type="ECO:0000259" key="2">
    <source>
        <dbReference type="Pfam" id="PF07786"/>
    </source>
</evidence>
<reference evidence="4" key="1">
    <citation type="submission" date="2017-02" db="EMBL/GenBank/DDBJ databases">
        <authorList>
            <person name="Varghese N."/>
            <person name="Submissions S."/>
        </authorList>
    </citation>
    <scope>NUCLEOTIDE SEQUENCE [LARGE SCALE GENOMIC DNA]</scope>
    <source>
        <strain evidence="4">DSM 22270</strain>
    </source>
</reference>
<dbReference type="OrthoDB" id="508112at2"/>
<dbReference type="STRING" id="651661.SAMN05660293_00670"/>
<keyword evidence="1" id="KW-1133">Transmembrane helix</keyword>
<dbReference type="RefSeq" id="WP_082213228.1">
    <property type="nucleotide sequence ID" value="NZ_FUZA01000001.1"/>
</dbReference>
<evidence type="ECO:0000313" key="3">
    <source>
        <dbReference type="EMBL" id="SKB51580.1"/>
    </source>
</evidence>
<dbReference type="PANTHER" id="PTHR40407">
    <property type="entry name" value="MEMBRANE PROTEIN-LIKE PROTEIN"/>
    <property type="match status" value="1"/>
</dbReference>
<evidence type="ECO:0000313" key="4">
    <source>
        <dbReference type="Proteomes" id="UP000190897"/>
    </source>
</evidence>
<feature type="transmembrane region" description="Helical" evidence="1">
    <location>
        <begin position="310"/>
        <end position="335"/>
    </location>
</feature>
<keyword evidence="4" id="KW-1185">Reference proteome</keyword>
<evidence type="ECO:0000256" key="1">
    <source>
        <dbReference type="SAM" id="Phobius"/>
    </source>
</evidence>
<feature type="transmembrane region" description="Helical" evidence="1">
    <location>
        <begin position="270"/>
        <end position="290"/>
    </location>
</feature>
<dbReference type="Proteomes" id="UP000190897">
    <property type="component" value="Unassembled WGS sequence"/>
</dbReference>
<proteinExistence type="predicted"/>
<dbReference type="InterPro" id="IPR012429">
    <property type="entry name" value="HGSNAT_cat"/>
</dbReference>
<gene>
    <name evidence="3" type="ORF">SAMN05660293_00670</name>
</gene>
<feature type="transmembrane region" description="Helical" evidence="1">
    <location>
        <begin position="228"/>
        <end position="250"/>
    </location>
</feature>
<name>A0A1T5BXM0_9BACT</name>
<protein>
    <submittedName>
        <fullName evidence="3">Uncharacterized membrane protein</fullName>
    </submittedName>
</protein>
<feature type="transmembrane region" description="Helical" evidence="1">
    <location>
        <begin position="197"/>
        <end position="219"/>
    </location>
</feature>
<sequence length="393" mass="44355">MAAIGLAPVPEPKLTGSARIQSVDIIRGLIMVLMVIDHVRVYSGLPPGGPSPGIFFTRWITHFCASGFTFFAGTSIFLYGLKLGSKAELVRYLLTRGLLLVVLEVTVIRFFWTFSLDYSGFILFGVIWMLGWCMVLMAAFIWLRPAIAGIVGLLIVAFQDFFAKVPAVLPGPSQASFGKFWEFIYKSGFETWPDMNVLYVIVPWCGVMAAGYGFGEILLMDPARRRRLCLALGLSAIVLFIVIGSIIISQKVGDPDELPFVLQLLNQRKYPASQLYLLMTLGPLVALIPLAENAKGWLSSFLKVFGQVPLFFYLMHILLIHLSALVVNLTLYGNIHQEWYEVAPYTQIPEQFRWGLPLLYAVFVAEIALLYLICRWYATYKRNHPEMKWLKYL</sequence>
<dbReference type="EMBL" id="FUZA01000001">
    <property type="protein sequence ID" value="SKB51580.1"/>
    <property type="molecule type" value="Genomic_DNA"/>
</dbReference>
<dbReference type="PANTHER" id="PTHR40407:SF1">
    <property type="entry name" value="HEPARAN-ALPHA-GLUCOSAMINIDE N-ACETYLTRANSFERASE CATALYTIC DOMAIN-CONTAINING PROTEIN"/>
    <property type="match status" value="1"/>
</dbReference>
<organism evidence="3 4">
    <name type="scientific">Dyadobacter psychrophilus</name>
    <dbReference type="NCBI Taxonomy" id="651661"/>
    <lineage>
        <taxon>Bacteria</taxon>
        <taxon>Pseudomonadati</taxon>
        <taxon>Bacteroidota</taxon>
        <taxon>Cytophagia</taxon>
        <taxon>Cytophagales</taxon>
        <taxon>Spirosomataceae</taxon>
        <taxon>Dyadobacter</taxon>
    </lineage>
</organism>
<dbReference type="Pfam" id="PF07786">
    <property type="entry name" value="HGSNAT_cat"/>
    <property type="match status" value="1"/>
</dbReference>
<feature type="transmembrane region" description="Helical" evidence="1">
    <location>
        <begin position="93"/>
        <end position="112"/>
    </location>
</feature>
<dbReference type="AlphaFoldDB" id="A0A1T5BXM0"/>
<feature type="transmembrane region" description="Helical" evidence="1">
    <location>
        <begin position="118"/>
        <end position="143"/>
    </location>
</feature>
<feature type="domain" description="Heparan-alpha-glucosaminide N-acetyltransferase catalytic" evidence="2">
    <location>
        <begin position="19"/>
        <end position="244"/>
    </location>
</feature>
<keyword evidence="1" id="KW-0472">Membrane</keyword>